<comment type="caution">
    <text evidence="3">The sequence shown here is derived from an EMBL/GenBank/DDBJ whole genome shotgun (WGS) entry which is preliminary data.</text>
</comment>
<feature type="compositionally biased region" description="Polar residues" evidence="2">
    <location>
        <begin position="121"/>
        <end position="130"/>
    </location>
</feature>
<evidence type="ECO:0000313" key="4">
    <source>
        <dbReference type="EMBL" id="CAF3581029.1"/>
    </source>
</evidence>
<feature type="region of interest" description="Disordered" evidence="2">
    <location>
        <begin position="105"/>
        <end position="130"/>
    </location>
</feature>
<accession>A0A813SI78</accession>
<dbReference type="EMBL" id="CAJNOQ010000395">
    <property type="protein sequence ID" value="CAF0796404.1"/>
    <property type="molecule type" value="Genomic_DNA"/>
</dbReference>
<evidence type="ECO:0000313" key="3">
    <source>
        <dbReference type="EMBL" id="CAF0796404.1"/>
    </source>
</evidence>
<name>A0A813SI78_9BILA</name>
<dbReference type="Proteomes" id="UP000681722">
    <property type="component" value="Unassembled WGS sequence"/>
</dbReference>
<dbReference type="AlphaFoldDB" id="A0A813SI78"/>
<reference evidence="3" key="1">
    <citation type="submission" date="2021-02" db="EMBL/GenBank/DDBJ databases">
        <authorList>
            <person name="Nowell W R."/>
        </authorList>
    </citation>
    <scope>NUCLEOTIDE SEQUENCE</scope>
</reference>
<feature type="coiled-coil region" evidence="1">
    <location>
        <begin position="293"/>
        <end position="527"/>
    </location>
</feature>
<dbReference type="EMBL" id="CAJOBC010000395">
    <property type="protein sequence ID" value="CAF3581029.1"/>
    <property type="molecule type" value="Genomic_DNA"/>
</dbReference>
<organism evidence="3 5">
    <name type="scientific">Didymodactylos carnosus</name>
    <dbReference type="NCBI Taxonomy" id="1234261"/>
    <lineage>
        <taxon>Eukaryota</taxon>
        <taxon>Metazoa</taxon>
        <taxon>Spiralia</taxon>
        <taxon>Gnathifera</taxon>
        <taxon>Rotifera</taxon>
        <taxon>Eurotatoria</taxon>
        <taxon>Bdelloidea</taxon>
        <taxon>Philodinida</taxon>
        <taxon>Philodinidae</taxon>
        <taxon>Didymodactylos</taxon>
    </lineage>
</organism>
<dbReference type="GO" id="GO:0000922">
    <property type="term" value="C:spindle pole"/>
    <property type="evidence" value="ECO:0007669"/>
    <property type="project" value="TreeGrafter"/>
</dbReference>
<evidence type="ECO:0000256" key="2">
    <source>
        <dbReference type="SAM" id="MobiDB-lite"/>
    </source>
</evidence>
<feature type="coiled-coil region" evidence="1">
    <location>
        <begin position="556"/>
        <end position="742"/>
    </location>
</feature>
<keyword evidence="5" id="KW-1185">Reference proteome</keyword>
<evidence type="ECO:0000313" key="5">
    <source>
        <dbReference type="Proteomes" id="UP000663829"/>
    </source>
</evidence>
<dbReference type="SUPFAM" id="SSF57997">
    <property type="entry name" value="Tropomyosin"/>
    <property type="match status" value="1"/>
</dbReference>
<sequence length="943" mass="112273">MSSKRQLPNVVDTSSQRPTEKIRHLNTALINTENNLRSAQQNFDLLKQIQSPSSLLDTNYYNETVHNDSSRRNRKDVRFNDDIGKSLNFLNDDLHALSTEHGKLRHELKSRDHERDDSDALNDTQSSSFRQDMIDEVVQSRLDRRLLEIQKDLKREKEQQQSQATVDVRALVQELQRKPNLTTISSSTLQNEDDKLLQAKLLLADSNKQMIESQLFNTKRQLEDAETGKNSLAYQVTQLREQLMRSEYERESIIKQRRDEYDSTDDAPIRRRRESDRLNLEREYLQMQSHLMKSNALNEIVNVKKDLDKSERQREQLSDHLEILMKKCDEKEKIAAKTYVELKELSENCDTYERQNVKLQQDLSMALEKLEEITQEAEKYAEELQLNQKHIADLEQKREEFKIQAQETIKQWKARVKKLEKDVDRHKFGSTQMLERNEQLVKDMETLKTQNSTLKEQITKMETELNDSQTTRNRLEDHFKRGEDDLLQIRTIRTSQEAEISKLKGTINELESQLSMNRQQFEHSEREKHMIQQMLQDEIRQKNQLDSKTKLTERDIETLNVSRNQLQTHIIEIENERMELIQKLKEVELERDSYSVQLHASNKSFNDEKNNLQSKFITLENDYEEIRRKFDFTKTEYTRGMKTLQIDYENKIETLKLQLADEKARSQILQRHETEYKKEVERLQEKSSHFEDNFNQIKYKYETTTRDFAEKERILEDNESKLNKLQVDLTNQKNQFLKKEKDYQNALHTVYNDLTYCTESLSSDSDEPYIVLDTPLANDIETWLSKVKAKLAWLKQELDARRQRESKLRQDLNNALLDSDADRKYFATELAKKEVLVDEMAREKLNLFDMERETSDKMKFLQTQLVDLSHRVEGHSVKEIERARQLQTVEMQLEYEKRRALTEDEKDRINDRYRQQLLKFQTMIDSIKRDLQSAKVQLFTKSP</sequence>
<dbReference type="InterPro" id="IPR026652">
    <property type="entry name" value="CEP128"/>
</dbReference>
<keyword evidence="1" id="KW-0175">Coiled coil</keyword>
<feature type="coiled-coil region" evidence="1">
    <location>
        <begin position="22"/>
        <end position="49"/>
    </location>
</feature>
<dbReference type="GO" id="GO:0005814">
    <property type="term" value="C:centriole"/>
    <property type="evidence" value="ECO:0007669"/>
    <property type="project" value="TreeGrafter"/>
</dbReference>
<gene>
    <name evidence="3" type="ORF">GPM918_LOCUS3276</name>
    <name evidence="4" type="ORF">SRO942_LOCUS3276</name>
</gene>
<protein>
    <submittedName>
        <fullName evidence="3">Uncharacterized protein</fullName>
    </submittedName>
</protein>
<proteinExistence type="predicted"/>
<dbReference type="OrthoDB" id="10046318at2759"/>
<feature type="compositionally biased region" description="Basic and acidic residues" evidence="2">
    <location>
        <begin position="105"/>
        <end position="118"/>
    </location>
</feature>
<dbReference type="PANTHER" id="PTHR46657">
    <property type="entry name" value="CENTROSOMAL PROTEIN OF 128 KDA"/>
    <property type="match status" value="1"/>
</dbReference>
<dbReference type="Proteomes" id="UP000663829">
    <property type="component" value="Unassembled WGS sequence"/>
</dbReference>
<dbReference type="PANTHER" id="PTHR46657:SF1">
    <property type="entry name" value="CENTROSOMAL PROTEIN OF 128 KDA"/>
    <property type="match status" value="1"/>
</dbReference>
<evidence type="ECO:0000256" key="1">
    <source>
        <dbReference type="SAM" id="Coils"/>
    </source>
</evidence>